<comment type="caution">
    <text evidence="1">The sequence shown here is derived from an EMBL/GenBank/DDBJ whole genome shotgun (WGS) entry which is preliminary data.</text>
</comment>
<accession>A0ABR6U8G3</accession>
<dbReference type="InterPro" id="IPR036388">
    <property type="entry name" value="WH-like_DNA-bd_sf"/>
</dbReference>
<keyword evidence="2" id="KW-1185">Reference proteome</keyword>
<reference evidence="1 2" key="1">
    <citation type="submission" date="2020-08" db="EMBL/GenBank/DDBJ databases">
        <title>novel species in genus Nocardioides.</title>
        <authorList>
            <person name="Zhang G."/>
        </authorList>
    </citation>
    <scope>NUCLEOTIDE SEQUENCE [LARGE SCALE GENOMIC DNA]</scope>
    <source>
        <strain evidence="1 2">SC8A-24</strain>
    </source>
</reference>
<organism evidence="1 2">
    <name type="scientific">Nocardioides deserti</name>
    <dbReference type="NCBI Taxonomy" id="1588644"/>
    <lineage>
        <taxon>Bacteria</taxon>
        <taxon>Bacillati</taxon>
        <taxon>Actinomycetota</taxon>
        <taxon>Actinomycetes</taxon>
        <taxon>Propionibacteriales</taxon>
        <taxon>Nocardioidaceae</taxon>
        <taxon>Nocardioides</taxon>
    </lineage>
</organism>
<sequence length="151" mass="16772">MDRVEDLLHEALSEYAVQGDAYLARVAGRLSPGMGRGPLAILMRVDRFGSLRECDLTAQLRLPAAETRRHVDDLVARGLAARTGSGSLAVVRLTGPAREFLADAADERRGRILDSLEDFTLDEKESFARLLAKFVQRDDLVVRSLDLPQRR</sequence>
<dbReference type="InterPro" id="IPR036390">
    <property type="entry name" value="WH_DNA-bd_sf"/>
</dbReference>
<gene>
    <name evidence="1" type="ORF">H7344_10175</name>
</gene>
<protein>
    <recommendedName>
        <fullName evidence="3">MarR family transcriptional regulator</fullName>
    </recommendedName>
</protein>
<dbReference type="Gene3D" id="1.10.10.10">
    <property type="entry name" value="Winged helix-like DNA-binding domain superfamily/Winged helix DNA-binding domain"/>
    <property type="match status" value="1"/>
</dbReference>
<proteinExistence type="predicted"/>
<evidence type="ECO:0008006" key="3">
    <source>
        <dbReference type="Google" id="ProtNLM"/>
    </source>
</evidence>
<dbReference type="SUPFAM" id="SSF46785">
    <property type="entry name" value="Winged helix' DNA-binding domain"/>
    <property type="match status" value="1"/>
</dbReference>
<dbReference type="RefSeq" id="WP_186345934.1">
    <property type="nucleotide sequence ID" value="NZ_BMMR01000007.1"/>
</dbReference>
<name>A0ABR6U8G3_9ACTN</name>
<dbReference type="EMBL" id="JACMYC010000005">
    <property type="protein sequence ID" value="MBC2960658.1"/>
    <property type="molecule type" value="Genomic_DNA"/>
</dbReference>
<evidence type="ECO:0000313" key="1">
    <source>
        <dbReference type="EMBL" id="MBC2960658.1"/>
    </source>
</evidence>
<evidence type="ECO:0000313" key="2">
    <source>
        <dbReference type="Proteomes" id="UP000604001"/>
    </source>
</evidence>
<dbReference type="Proteomes" id="UP000604001">
    <property type="component" value="Unassembled WGS sequence"/>
</dbReference>